<accession>A0A919Y4Q6</accession>
<keyword evidence="6 10" id="KW-0472">Membrane</keyword>
<keyword evidence="14" id="KW-1185">Reference proteome</keyword>
<dbReference type="Gene3D" id="6.10.340.10">
    <property type="match status" value="1"/>
</dbReference>
<dbReference type="Proteomes" id="UP000678895">
    <property type="component" value="Unassembled WGS sequence"/>
</dbReference>
<name>A0A919Y4Q6_9BACL</name>
<evidence type="ECO:0000256" key="2">
    <source>
        <dbReference type="ARBA" id="ARBA00022475"/>
    </source>
</evidence>
<organism evidence="13 14">
    <name type="scientific">Paenibacillus apis</name>
    <dbReference type="NCBI Taxonomy" id="1792174"/>
    <lineage>
        <taxon>Bacteria</taxon>
        <taxon>Bacillati</taxon>
        <taxon>Bacillota</taxon>
        <taxon>Bacilli</taxon>
        <taxon>Bacillales</taxon>
        <taxon>Paenibacillaceae</taxon>
        <taxon>Paenibacillus</taxon>
    </lineage>
</organism>
<dbReference type="InterPro" id="IPR033479">
    <property type="entry name" value="dCache_1"/>
</dbReference>
<dbReference type="EMBL" id="BORS01000010">
    <property type="protein sequence ID" value="GIO43253.1"/>
    <property type="molecule type" value="Genomic_DNA"/>
</dbReference>
<evidence type="ECO:0000313" key="14">
    <source>
        <dbReference type="Proteomes" id="UP000678895"/>
    </source>
</evidence>
<dbReference type="PANTHER" id="PTHR32089:SF112">
    <property type="entry name" value="LYSOZYME-LIKE PROTEIN-RELATED"/>
    <property type="match status" value="1"/>
</dbReference>
<evidence type="ECO:0000256" key="5">
    <source>
        <dbReference type="ARBA" id="ARBA00022989"/>
    </source>
</evidence>
<evidence type="ECO:0000256" key="1">
    <source>
        <dbReference type="ARBA" id="ARBA00004651"/>
    </source>
</evidence>
<comment type="similarity">
    <text evidence="8">Belongs to the methyl-accepting chemotaxis (MCP) protein family.</text>
</comment>
<keyword evidence="2" id="KW-1003">Cell membrane</keyword>
<dbReference type="Pfam" id="PF02743">
    <property type="entry name" value="dCache_1"/>
    <property type="match status" value="1"/>
</dbReference>
<sequence length="664" mass="72889">MKGKKGLLNSIYVKWTALLLAISILPLLASIYFFTTYFGNLLQQDNEQIANQALEFNLERVDEWIGTKVGAVSDLIAQHEEFRTMDSDTIFPILNILDQSDNQSEGYSLIDKNGLLQNMLGMSSDMSTADYFLKAKETKTYSVADMSYLEALDLHIIPLIVPITDANGEFLGGVAFSVTPKVLGDMGNKIKLGETGYAYFISGDGVYYSHSDMSRIGKNVAEFEDTPEQAKAFQTILEQEQGMVSYKEEGKALLSYFGTVPNTNWKLIITVPEQEITGKLTQANQLITIILIASIIVVTFIALFFSRRIVRPILRISQIVRIVAEGDLKQHVEVKSRDEIGQMSEGINLMISNMAGIVQQINTTIGRVSASSSELLQSANHSAQAAGEIATSIQDVAASANTQLQSAEQSSRAMEEMSVGVQRISETASGVSGQSEHVTSEVESGFTELQTAITQMNKIGQSSMETASKIKTMEEHSEQIGQIVDVISEISRQTSLLALNASIEAARAGEQGRGFAIVASEVKKLAEQTNNSIESISEIVKEIQSFSSVIVDATERNNEEITSGIEHIRQVGERFQHIRLSIREVSNQMQDVSATTQQLSAGSEEITASVEDMFSTAKESAGNAHAVSEASERQNEIMDSFVQSFKTLDEMMTALKQQIQVFKY</sequence>
<dbReference type="GO" id="GO:0007165">
    <property type="term" value="P:signal transduction"/>
    <property type="evidence" value="ECO:0007669"/>
    <property type="project" value="UniProtKB-KW"/>
</dbReference>
<keyword evidence="7 9" id="KW-0807">Transducer</keyword>
<dbReference type="Pfam" id="PF00672">
    <property type="entry name" value="HAMP"/>
    <property type="match status" value="1"/>
</dbReference>
<keyword evidence="4 10" id="KW-0812">Transmembrane</keyword>
<dbReference type="AlphaFoldDB" id="A0A919Y4Q6"/>
<dbReference type="CDD" id="cd06225">
    <property type="entry name" value="HAMP"/>
    <property type="match status" value="1"/>
</dbReference>
<dbReference type="RefSeq" id="WP_301628264.1">
    <property type="nucleotide sequence ID" value="NZ_BORS01000010.1"/>
</dbReference>
<dbReference type="CDD" id="cd12912">
    <property type="entry name" value="PDC2_MCP_like"/>
    <property type="match status" value="1"/>
</dbReference>
<dbReference type="CDD" id="cd18773">
    <property type="entry name" value="PDC1_HK_sensor"/>
    <property type="match status" value="1"/>
</dbReference>
<protein>
    <submittedName>
        <fullName evidence="13">Methyl-accepting chemotaxis protein</fullName>
    </submittedName>
</protein>
<dbReference type="GO" id="GO:0005886">
    <property type="term" value="C:plasma membrane"/>
    <property type="evidence" value="ECO:0007669"/>
    <property type="project" value="UniProtKB-SubCell"/>
</dbReference>
<comment type="caution">
    <text evidence="13">The sequence shown here is derived from an EMBL/GenBank/DDBJ whole genome shotgun (WGS) entry which is preliminary data.</text>
</comment>
<dbReference type="CDD" id="cd11386">
    <property type="entry name" value="MCP_signal"/>
    <property type="match status" value="1"/>
</dbReference>
<feature type="domain" description="Methyl-accepting transducer" evidence="11">
    <location>
        <begin position="378"/>
        <end position="614"/>
    </location>
</feature>
<dbReference type="PANTHER" id="PTHR32089">
    <property type="entry name" value="METHYL-ACCEPTING CHEMOTAXIS PROTEIN MCPB"/>
    <property type="match status" value="1"/>
</dbReference>
<dbReference type="SMART" id="SM00304">
    <property type="entry name" value="HAMP"/>
    <property type="match status" value="1"/>
</dbReference>
<evidence type="ECO:0000256" key="6">
    <source>
        <dbReference type="ARBA" id="ARBA00023136"/>
    </source>
</evidence>
<dbReference type="SUPFAM" id="SSF58104">
    <property type="entry name" value="Methyl-accepting chemotaxis protein (MCP) signaling domain"/>
    <property type="match status" value="1"/>
</dbReference>
<dbReference type="GO" id="GO:0006935">
    <property type="term" value="P:chemotaxis"/>
    <property type="evidence" value="ECO:0007669"/>
    <property type="project" value="UniProtKB-KW"/>
</dbReference>
<evidence type="ECO:0000313" key="13">
    <source>
        <dbReference type="EMBL" id="GIO43253.1"/>
    </source>
</evidence>
<dbReference type="Gene3D" id="1.10.287.950">
    <property type="entry name" value="Methyl-accepting chemotaxis protein"/>
    <property type="match status" value="1"/>
</dbReference>
<feature type="transmembrane region" description="Helical" evidence="10">
    <location>
        <begin position="286"/>
        <end position="305"/>
    </location>
</feature>
<evidence type="ECO:0000256" key="10">
    <source>
        <dbReference type="SAM" id="Phobius"/>
    </source>
</evidence>
<evidence type="ECO:0000256" key="8">
    <source>
        <dbReference type="ARBA" id="ARBA00029447"/>
    </source>
</evidence>
<evidence type="ECO:0000259" key="12">
    <source>
        <dbReference type="PROSITE" id="PS50885"/>
    </source>
</evidence>
<dbReference type="Pfam" id="PF00015">
    <property type="entry name" value="MCPsignal"/>
    <property type="match status" value="1"/>
</dbReference>
<proteinExistence type="inferred from homology"/>
<keyword evidence="3" id="KW-0145">Chemotaxis</keyword>
<dbReference type="PROSITE" id="PS50111">
    <property type="entry name" value="CHEMOTAXIS_TRANSDUC_2"/>
    <property type="match status" value="1"/>
</dbReference>
<feature type="transmembrane region" description="Helical" evidence="10">
    <location>
        <begin position="12"/>
        <end position="34"/>
    </location>
</feature>
<evidence type="ECO:0000256" key="7">
    <source>
        <dbReference type="ARBA" id="ARBA00023224"/>
    </source>
</evidence>
<comment type="subcellular location">
    <subcellularLocation>
        <location evidence="1">Cell membrane</location>
        <topology evidence="1">Multi-pass membrane protein</topology>
    </subcellularLocation>
</comment>
<gene>
    <name evidence="13" type="ORF">J41TS4_30110</name>
</gene>
<evidence type="ECO:0000259" key="11">
    <source>
        <dbReference type="PROSITE" id="PS50111"/>
    </source>
</evidence>
<reference evidence="13" key="1">
    <citation type="submission" date="2021-03" db="EMBL/GenBank/DDBJ databases">
        <title>Antimicrobial resistance genes in bacteria isolated from Japanese honey, and their potential for conferring macrolide and lincosamide resistance in the American foulbrood pathogen Paenibacillus larvae.</title>
        <authorList>
            <person name="Okamoto M."/>
            <person name="Kumagai M."/>
            <person name="Kanamori H."/>
            <person name="Takamatsu D."/>
        </authorList>
    </citation>
    <scope>NUCLEOTIDE SEQUENCE</scope>
    <source>
        <strain evidence="13">J41TS4</strain>
    </source>
</reference>
<dbReference type="SMART" id="SM00283">
    <property type="entry name" value="MA"/>
    <property type="match status" value="1"/>
</dbReference>
<evidence type="ECO:0000256" key="9">
    <source>
        <dbReference type="PROSITE-ProRule" id="PRU00284"/>
    </source>
</evidence>
<dbReference type="InterPro" id="IPR003660">
    <property type="entry name" value="HAMP_dom"/>
</dbReference>
<feature type="domain" description="HAMP" evidence="12">
    <location>
        <begin position="307"/>
        <end position="359"/>
    </location>
</feature>
<evidence type="ECO:0000256" key="4">
    <source>
        <dbReference type="ARBA" id="ARBA00022692"/>
    </source>
</evidence>
<keyword evidence="5 10" id="KW-1133">Transmembrane helix</keyword>
<dbReference type="InterPro" id="IPR004089">
    <property type="entry name" value="MCPsignal_dom"/>
</dbReference>
<dbReference type="Gene3D" id="3.30.450.20">
    <property type="entry name" value="PAS domain"/>
    <property type="match status" value="1"/>
</dbReference>
<dbReference type="PROSITE" id="PS50885">
    <property type="entry name" value="HAMP"/>
    <property type="match status" value="1"/>
</dbReference>
<evidence type="ECO:0000256" key="3">
    <source>
        <dbReference type="ARBA" id="ARBA00022500"/>
    </source>
</evidence>